<gene>
    <name evidence="1" type="ORF">METZ01_LOCUS367190</name>
</gene>
<dbReference type="PANTHER" id="PTHR39332">
    <property type="entry name" value="BLL4707 PROTEIN"/>
    <property type="match status" value="1"/>
</dbReference>
<protein>
    <recommendedName>
        <fullName evidence="2">Bet v I/Major latex protein domain-containing protein</fullName>
    </recommendedName>
</protein>
<evidence type="ECO:0008006" key="2">
    <source>
        <dbReference type="Google" id="ProtNLM"/>
    </source>
</evidence>
<dbReference type="InterPro" id="IPR019587">
    <property type="entry name" value="Polyketide_cyclase/dehydratase"/>
</dbReference>
<dbReference type="InterPro" id="IPR023393">
    <property type="entry name" value="START-like_dom_sf"/>
</dbReference>
<dbReference type="EMBL" id="UINC01132181">
    <property type="protein sequence ID" value="SVD14336.1"/>
    <property type="molecule type" value="Genomic_DNA"/>
</dbReference>
<organism evidence="1">
    <name type="scientific">marine metagenome</name>
    <dbReference type="NCBI Taxonomy" id="408172"/>
    <lineage>
        <taxon>unclassified sequences</taxon>
        <taxon>metagenomes</taxon>
        <taxon>ecological metagenomes</taxon>
    </lineage>
</organism>
<reference evidence="1" key="1">
    <citation type="submission" date="2018-05" db="EMBL/GenBank/DDBJ databases">
        <authorList>
            <person name="Lanie J.A."/>
            <person name="Ng W.-L."/>
            <person name="Kazmierczak K.M."/>
            <person name="Andrzejewski T.M."/>
            <person name="Davidsen T.M."/>
            <person name="Wayne K.J."/>
            <person name="Tettelin H."/>
            <person name="Glass J.I."/>
            <person name="Rusch D."/>
            <person name="Podicherti R."/>
            <person name="Tsui H.-C.T."/>
            <person name="Winkler M.E."/>
        </authorList>
    </citation>
    <scope>NUCLEOTIDE SEQUENCE</scope>
</reference>
<name>A0A382SWS4_9ZZZZ</name>
<dbReference type="Gene3D" id="3.30.530.20">
    <property type="match status" value="1"/>
</dbReference>
<dbReference type="Pfam" id="PF10604">
    <property type="entry name" value="Polyketide_cyc2"/>
    <property type="match status" value="1"/>
</dbReference>
<dbReference type="AlphaFoldDB" id="A0A382SWS4"/>
<dbReference type="SUPFAM" id="SSF55961">
    <property type="entry name" value="Bet v1-like"/>
    <property type="match status" value="1"/>
</dbReference>
<sequence>MAMAEAKVVKDVAAPGADVFEVLCVFDGIKPGGPIEEVRYEGAGVGMVRYLTMGGGEVIERLDVLDEESLTMTYVITNDDSPLPFLNYSATVQITDKGDGSCTVEWTGTFDPKGDEETATNTATGIYAGGIKGAKIQLGVG</sequence>
<accession>A0A382SWS4</accession>
<dbReference type="CDD" id="cd07821">
    <property type="entry name" value="PYR_PYL_RCAR_like"/>
    <property type="match status" value="1"/>
</dbReference>
<dbReference type="PANTHER" id="PTHR39332:SF7">
    <property type="entry name" value="SRPBCC FAMILY PROTEIN"/>
    <property type="match status" value="1"/>
</dbReference>
<evidence type="ECO:0000313" key="1">
    <source>
        <dbReference type="EMBL" id="SVD14336.1"/>
    </source>
</evidence>
<proteinExistence type="predicted"/>